<reference evidence="1 2" key="1">
    <citation type="submission" date="2017-06" db="EMBL/GenBank/DDBJ databases">
        <title>Draft genome of Bartonella tribocorum C635.</title>
        <authorList>
            <person name="Hadjadj L."/>
            <person name="Jiyipong T."/>
            <person name="Diene S.M."/>
            <person name="Morand S."/>
            <person name="Rolain J.-M."/>
        </authorList>
    </citation>
    <scope>NUCLEOTIDE SEQUENCE [LARGE SCALE GENOMIC DNA]</scope>
    <source>
        <strain evidence="1 2">C635</strain>
    </source>
</reference>
<comment type="caution">
    <text evidence="1">The sequence shown here is derived from an EMBL/GenBank/DDBJ whole genome shotgun (WGS) entry which is preliminary data.</text>
</comment>
<organism evidence="1 2">
    <name type="scientific">Bartonella tribocorum</name>
    <dbReference type="NCBI Taxonomy" id="85701"/>
    <lineage>
        <taxon>Bacteria</taxon>
        <taxon>Pseudomonadati</taxon>
        <taxon>Pseudomonadota</taxon>
        <taxon>Alphaproteobacteria</taxon>
        <taxon>Hyphomicrobiales</taxon>
        <taxon>Bartonellaceae</taxon>
        <taxon>Bartonella</taxon>
    </lineage>
</organism>
<dbReference type="Proteomes" id="UP000230791">
    <property type="component" value="Unassembled WGS sequence"/>
</dbReference>
<protein>
    <submittedName>
        <fullName evidence="1">Late control protein</fullName>
    </submittedName>
</protein>
<evidence type="ECO:0000313" key="1">
    <source>
        <dbReference type="EMBL" id="PIT69362.1"/>
    </source>
</evidence>
<dbReference type="EMBL" id="NJPP01000022">
    <property type="protein sequence ID" value="PIT69362.1"/>
    <property type="molecule type" value="Genomic_DNA"/>
</dbReference>
<proteinExistence type="predicted"/>
<name>A0A2M6UT47_9HYPH</name>
<gene>
    <name evidence="1" type="ORF">CEV08_06330</name>
</gene>
<evidence type="ECO:0000313" key="2">
    <source>
        <dbReference type="Proteomes" id="UP000230791"/>
    </source>
</evidence>
<feature type="non-terminal residue" evidence="1">
    <location>
        <position position="1"/>
    </location>
</feature>
<sequence length="96" mass="10527">RLRSCYLCKEEAQAAAASESDRLCRAVGSGSLTLAGHPEVMADQPLILQGFRKEINGLWKAATVTHCYEKQSGYTTEITFEAPDQGNKTGEKETYV</sequence>
<dbReference type="AlphaFoldDB" id="A0A2M6UT47"/>
<accession>A0A2M6UT47</accession>